<sequence length="192" mass="21584">MKVLVETSARHVHLSHEALESLFGKNYELNLKRKLSQPNQFLSEEKVDLFVGSLFIKNVSVLGPLRNECQAEISLTDARKLKANIKIRESGRLEDTTGFVLKGPNGEFSQNYGLIAAKRHIHMSPEDLKEFQIKNSDNICRLKIKNCERSLIFGDVVVRISEKFKLAAHIDTDEANAAGLDGPVCFGEILNY</sequence>
<evidence type="ECO:0000256" key="4">
    <source>
        <dbReference type="ARBA" id="ARBA00020837"/>
    </source>
</evidence>
<evidence type="ECO:0000256" key="2">
    <source>
        <dbReference type="ARBA" id="ARBA00007342"/>
    </source>
</evidence>
<dbReference type="Proteomes" id="UP001337580">
    <property type="component" value="Chromosome"/>
</dbReference>
<keyword evidence="7" id="KW-0862">Zinc</keyword>
<protein>
    <recommendedName>
        <fullName evidence="4">Phosphate propanoyltransferase</fullName>
        <ecNumber evidence="3">2.3.1.222</ecNumber>
    </recommendedName>
    <alternativeName>
        <fullName evidence="10">Phosphate acyltransferase PduL</fullName>
    </alternativeName>
    <alternativeName>
        <fullName evidence="9">Phosphotransacylase PduL</fullName>
    </alternativeName>
    <alternativeName>
        <fullName evidence="11">Propanediol utilization protein PduL</fullName>
    </alternativeName>
</protein>
<dbReference type="Pfam" id="PF06130">
    <property type="entry name" value="PTAC"/>
    <property type="match status" value="1"/>
</dbReference>
<dbReference type="PANTHER" id="PTHR39453:SF1">
    <property type="entry name" value="PHOSPHATE PROPANOYLTRANSFERASE"/>
    <property type="match status" value="1"/>
</dbReference>
<keyword evidence="6" id="KW-0479">Metal-binding</keyword>
<dbReference type="EC" id="2.3.1.222" evidence="3"/>
<evidence type="ECO:0000256" key="12">
    <source>
        <dbReference type="ARBA" id="ARBA00047589"/>
    </source>
</evidence>
<evidence type="ECO:0000256" key="3">
    <source>
        <dbReference type="ARBA" id="ARBA00012206"/>
    </source>
</evidence>
<dbReference type="GO" id="GO:0046872">
    <property type="term" value="F:metal ion binding"/>
    <property type="evidence" value="ECO:0007669"/>
    <property type="project" value="UniProtKB-KW"/>
</dbReference>
<evidence type="ECO:0000256" key="11">
    <source>
        <dbReference type="ARBA" id="ARBA00033077"/>
    </source>
</evidence>
<keyword evidence="5" id="KW-0808">Transferase</keyword>
<dbReference type="EMBL" id="AP027924">
    <property type="protein sequence ID" value="BED91544.1"/>
    <property type="molecule type" value="Genomic_DNA"/>
</dbReference>
<evidence type="ECO:0000256" key="7">
    <source>
        <dbReference type="ARBA" id="ARBA00022833"/>
    </source>
</evidence>
<dbReference type="GO" id="GO:0016747">
    <property type="term" value="F:acyltransferase activity, transferring groups other than amino-acyl groups"/>
    <property type="evidence" value="ECO:0007669"/>
    <property type="project" value="InterPro"/>
</dbReference>
<name>A0AA48KYS2_9FIRM</name>
<dbReference type="NCBIfam" id="NF011652">
    <property type="entry name" value="PRK15070.1"/>
    <property type="match status" value="1"/>
</dbReference>
<evidence type="ECO:0000256" key="8">
    <source>
        <dbReference type="ARBA" id="ARBA00023315"/>
    </source>
</evidence>
<proteinExistence type="inferred from homology"/>
<evidence type="ECO:0000256" key="10">
    <source>
        <dbReference type="ARBA" id="ARBA00030939"/>
    </source>
</evidence>
<comment type="cofactor">
    <cofactor evidence="1">
        <name>Zn(2+)</name>
        <dbReference type="ChEBI" id="CHEBI:29105"/>
    </cofactor>
</comment>
<accession>A0AA48KYS2</accession>
<evidence type="ECO:0000256" key="9">
    <source>
        <dbReference type="ARBA" id="ARBA00030044"/>
    </source>
</evidence>
<keyword evidence="8" id="KW-0012">Acyltransferase</keyword>
<gene>
    <name evidence="13" type="ORF">CfP315_0032</name>
</gene>
<evidence type="ECO:0000256" key="1">
    <source>
        <dbReference type="ARBA" id="ARBA00001947"/>
    </source>
</evidence>
<evidence type="ECO:0000313" key="13">
    <source>
        <dbReference type="EMBL" id="BED91544.1"/>
    </source>
</evidence>
<dbReference type="InterPro" id="IPR008300">
    <property type="entry name" value="PTAC"/>
</dbReference>
<comment type="similarity">
    <text evidence="2">Belongs to the PduL family.</text>
</comment>
<reference evidence="13" key="1">
    <citation type="journal article" date="2023" name="ISME J.">
        <title>Emergence of putative energy parasites within Clostridia revealed by genome analysis of a novel endosymbiotic clade.</title>
        <authorList>
            <person name="Takahashi K."/>
            <person name="Kuwahara H."/>
            <person name="Horikawa Y."/>
            <person name="Izawa K."/>
            <person name="Kato D."/>
            <person name="Inagaki T."/>
            <person name="Yuki M."/>
            <person name="Ohkuma M."/>
            <person name="Hongoh Y."/>
        </authorList>
    </citation>
    <scope>NUCLEOTIDE SEQUENCE</scope>
    <source>
        <strain evidence="13">CfP3-15</strain>
    </source>
</reference>
<evidence type="ECO:0000256" key="6">
    <source>
        <dbReference type="ARBA" id="ARBA00022723"/>
    </source>
</evidence>
<comment type="catalytic activity">
    <reaction evidence="12">
        <text>propanoyl-CoA + phosphate = propanoyl phosphate + CoA</text>
        <dbReference type="Rhea" id="RHEA:28046"/>
        <dbReference type="ChEBI" id="CHEBI:43474"/>
        <dbReference type="ChEBI" id="CHEBI:57287"/>
        <dbReference type="ChEBI" id="CHEBI:57392"/>
        <dbReference type="ChEBI" id="CHEBI:58933"/>
        <dbReference type="EC" id="2.3.1.222"/>
    </reaction>
</comment>
<dbReference type="KEGG" id="ips:CfP315_0032"/>
<dbReference type="AlphaFoldDB" id="A0AA48KYS2"/>
<dbReference type="PANTHER" id="PTHR39453">
    <property type="entry name" value="PHOSPHATE PROPANOYLTRANSFERASE"/>
    <property type="match status" value="1"/>
</dbReference>
<organism evidence="13">
    <name type="scientific">Candidatus Improbicoccus pseudotrichonymphae</name>
    <dbReference type="NCBI Taxonomy" id="3033792"/>
    <lineage>
        <taxon>Bacteria</taxon>
        <taxon>Bacillati</taxon>
        <taxon>Bacillota</taxon>
        <taxon>Clostridia</taxon>
        <taxon>Candidatus Improbicoccus</taxon>
    </lineage>
</organism>
<evidence type="ECO:0000256" key="5">
    <source>
        <dbReference type="ARBA" id="ARBA00022679"/>
    </source>
</evidence>